<accession>L7CDX9</accession>
<evidence type="ECO:0000313" key="2">
    <source>
        <dbReference type="EMBL" id="ELP32040.1"/>
    </source>
</evidence>
<gene>
    <name evidence="2" type="ORF">RBSWK_04038</name>
</gene>
<proteinExistence type="predicted"/>
<evidence type="ECO:0000259" key="1">
    <source>
        <dbReference type="Pfam" id="PF20008"/>
    </source>
</evidence>
<sequence length="81" mass="9220">MKDGCELNIDKIDDTVLALLALTICGDDRAWKGHDWDVLSRLHEKGMIHDPVSKARSVALTPEGLERCHQLFDEMFVRQSQ</sequence>
<dbReference type="RefSeq" id="WP_007338838.1">
    <property type="nucleotide sequence ID" value="NZ_AMWG01000116.1"/>
</dbReference>
<dbReference type="InterPro" id="IPR045489">
    <property type="entry name" value="DUF6429"/>
</dbReference>
<name>L7CDX9_RHOBT</name>
<dbReference type="PATRIC" id="fig|993516.3.peg.4320"/>
<dbReference type="Proteomes" id="UP000010959">
    <property type="component" value="Unassembled WGS sequence"/>
</dbReference>
<organism evidence="2 3">
    <name type="scientific">Rhodopirellula baltica SWK14</name>
    <dbReference type="NCBI Taxonomy" id="993516"/>
    <lineage>
        <taxon>Bacteria</taxon>
        <taxon>Pseudomonadati</taxon>
        <taxon>Planctomycetota</taxon>
        <taxon>Planctomycetia</taxon>
        <taxon>Pirellulales</taxon>
        <taxon>Pirellulaceae</taxon>
        <taxon>Rhodopirellula</taxon>
    </lineage>
</organism>
<protein>
    <recommendedName>
        <fullName evidence="1">DUF6429 domain-containing protein</fullName>
    </recommendedName>
</protein>
<reference evidence="2 3" key="1">
    <citation type="journal article" date="2013" name="Mar. Genomics">
        <title>Expression of sulfatases in Rhodopirellula baltica and the diversity of sulfatases in the genus Rhodopirellula.</title>
        <authorList>
            <person name="Wegner C.E."/>
            <person name="Richter-Heitmann T."/>
            <person name="Klindworth A."/>
            <person name="Klockow C."/>
            <person name="Richter M."/>
            <person name="Achstetter T."/>
            <person name="Glockner F.O."/>
            <person name="Harder J."/>
        </authorList>
    </citation>
    <scope>NUCLEOTIDE SEQUENCE [LARGE SCALE GENOMIC DNA]</scope>
    <source>
        <strain evidence="2 3">SWK14</strain>
    </source>
</reference>
<dbReference type="AlphaFoldDB" id="L7CDX9"/>
<dbReference type="Pfam" id="PF20008">
    <property type="entry name" value="DUF6429"/>
    <property type="match status" value="1"/>
</dbReference>
<dbReference type="EMBL" id="AMWG01000116">
    <property type="protein sequence ID" value="ELP32040.1"/>
    <property type="molecule type" value="Genomic_DNA"/>
</dbReference>
<feature type="domain" description="DUF6429" evidence="1">
    <location>
        <begin position="10"/>
        <end position="77"/>
    </location>
</feature>
<evidence type="ECO:0000313" key="3">
    <source>
        <dbReference type="Proteomes" id="UP000010959"/>
    </source>
</evidence>
<comment type="caution">
    <text evidence="2">The sequence shown here is derived from an EMBL/GenBank/DDBJ whole genome shotgun (WGS) entry which is preliminary data.</text>
</comment>